<dbReference type="InterPro" id="IPR036291">
    <property type="entry name" value="NAD(P)-bd_dom_sf"/>
</dbReference>
<dbReference type="InterPro" id="IPR050418">
    <property type="entry name" value="D-iso_2-hydroxyacid_DH_PdxB"/>
</dbReference>
<evidence type="ECO:0000259" key="4">
    <source>
        <dbReference type="Pfam" id="PF02826"/>
    </source>
</evidence>
<evidence type="ECO:0000313" key="6">
    <source>
        <dbReference type="Proteomes" id="UP001631957"/>
    </source>
</evidence>
<keyword evidence="6" id="KW-1185">Reference proteome</keyword>
<dbReference type="Proteomes" id="UP001631957">
    <property type="component" value="Unassembled WGS sequence"/>
</dbReference>
<name>A0ABW9I5H6_9ACTN</name>
<proteinExistence type="inferred from homology"/>
<dbReference type="EMBL" id="JBJVNI010000037">
    <property type="protein sequence ID" value="MFM9615580.1"/>
    <property type="molecule type" value="Genomic_DNA"/>
</dbReference>
<organism evidence="5 6">
    <name type="scientific">Streptomyces niveiscabiei</name>
    <dbReference type="NCBI Taxonomy" id="164115"/>
    <lineage>
        <taxon>Bacteria</taxon>
        <taxon>Bacillati</taxon>
        <taxon>Actinomycetota</taxon>
        <taxon>Actinomycetes</taxon>
        <taxon>Kitasatosporales</taxon>
        <taxon>Streptomycetaceae</taxon>
        <taxon>Streptomyces</taxon>
    </lineage>
</organism>
<protein>
    <submittedName>
        <fullName evidence="5">NAD(P)-dependent oxidoreductase</fullName>
    </submittedName>
</protein>
<evidence type="ECO:0000256" key="1">
    <source>
        <dbReference type="ARBA" id="ARBA00005854"/>
    </source>
</evidence>
<dbReference type="InterPro" id="IPR006140">
    <property type="entry name" value="D-isomer_DH_NAD-bd"/>
</dbReference>
<feature type="domain" description="D-isomer specific 2-hydroxyacid dehydrogenase NAD-binding" evidence="4">
    <location>
        <begin position="3"/>
        <end position="109"/>
    </location>
</feature>
<comment type="similarity">
    <text evidence="1">Belongs to the D-isomer specific 2-hydroxyacid dehydrogenase family.</text>
</comment>
<keyword evidence="3" id="KW-0520">NAD</keyword>
<dbReference type="SUPFAM" id="SSF51735">
    <property type="entry name" value="NAD(P)-binding Rossmann-fold domains"/>
    <property type="match status" value="1"/>
</dbReference>
<evidence type="ECO:0000313" key="5">
    <source>
        <dbReference type="EMBL" id="MFM9615580.1"/>
    </source>
</evidence>
<evidence type="ECO:0000256" key="2">
    <source>
        <dbReference type="ARBA" id="ARBA00023002"/>
    </source>
</evidence>
<accession>A0ABW9I5H6</accession>
<dbReference type="Pfam" id="PF02826">
    <property type="entry name" value="2-Hacid_dh_C"/>
    <property type="match status" value="1"/>
</dbReference>
<dbReference type="PANTHER" id="PTHR43761">
    <property type="entry name" value="D-ISOMER SPECIFIC 2-HYDROXYACID DEHYDROGENASE FAMILY PROTEIN (AFU_ORTHOLOGUE AFUA_1G13630)"/>
    <property type="match status" value="1"/>
</dbReference>
<reference evidence="5 6" key="1">
    <citation type="submission" date="2024-12" db="EMBL/GenBank/DDBJ databases">
        <title>Forecasting of Potato common scab and diversities of Pathogenic streptomyces spp. in china.</title>
        <authorList>
            <person name="Handique U."/>
            <person name="Wu J."/>
        </authorList>
    </citation>
    <scope>NUCLEOTIDE SEQUENCE [LARGE SCALE GENOMIC DNA]</scope>
    <source>
        <strain evidence="5 6">ZRIMU1530</strain>
    </source>
</reference>
<dbReference type="PANTHER" id="PTHR43761:SF1">
    <property type="entry name" value="D-ISOMER SPECIFIC 2-HYDROXYACID DEHYDROGENASE CATALYTIC DOMAIN-CONTAINING PROTEIN-RELATED"/>
    <property type="match status" value="1"/>
</dbReference>
<sequence>MHEYLGLDVHGATLGLIGHGQIARAVARRARGFDTRVLHHSRTSPDSVPLAPLVAESDIASLHVPHTPQTHHLIGAEELAAMNPTATLVNTARGGVVDEAALLDAVTRRAWTSSTGNRWSRTSPR</sequence>
<dbReference type="Gene3D" id="3.40.50.720">
    <property type="entry name" value="NAD(P)-binding Rossmann-like Domain"/>
    <property type="match status" value="1"/>
</dbReference>
<comment type="caution">
    <text evidence="5">The sequence shown here is derived from an EMBL/GenBank/DDBJ whole genome shotgun (WGS) entry which is preliminary data.</text>
</comment>
<gene>
    <name evidence="5" type="ORF">ACKI18_43725</name>
</gene>
<evidence type="ECO:0000256" key="3">
    <source>
        <dbReference type="ARBA" id="ARBA00023027"/>
    </source>
</evidence>
<dbReference type="RefSeq" id="WP_346426891.1">
    <property type="nucleotide sequence ID" value="NZ_JBJVNI010000037.1"/>
</dbReference>
<keyword evidence="2" id="KW-0560">Oxidoreductase</keyword>